<organism evidence="1 2">
    <name type="scientific">Choristoneura fumiferana</name>
    <name type="common">Spruce budworm moth</name>
    <name type="synonym">Archips fumiferana</name>
    <dbReference type="NCBI Taxonomy" id="7141"/>
    <lineage>
        <taxon>Eukaryota</taxon>
        <taxon>Metazoa</taxon>
        <taxon>Ecdysozoa</taxon>
        <taxon>Arthropoda</taxon>
        <taxon>Hexapoda</taxon>
        <taxon>Insecta</taxon>
        <taxon>Pterygota</taxon>
        <taxon>Neoptera</taxon>
        <taxon>Endopterygota</taxon>
        <taxon>Lepidoptera</taxon>
        <taxon>Glossata</taxon>
        <taxon>Ditrysia</taxon>
        <taxon>Tortricoidea</taxon>
        <taxon>Tortricidae</taxon>
        <taxon>Tortricinae</taxon>
        <taxon>Choristoneura</taxon>
    </lineage>
</organism>
<dbReference type="Proteomes" id="UP001064048">
    <property type="component" value="Chromosome 30"/>
</dbReference>
<protein>
    <submittedName>
        <fullName evidence="1">Uncharacterized protein</fullName>
    </submittedName>
</protein>
<proteinExistence type="predicted"/>
<reference evidence="1 2" key="1">
    <citation type="journal article" date="2022" name="Genome Biol. Evol.">
        <title>The Spruce Budworm Genome: Reconstructing the Evolutionary History of Antifreeze Proteins.</title>
        <authorList>
            <person name="Beliveau C."/>
            <person name="Gagne P."/>
            <person name="Picq S."/>
            <person name="Vernygora O."/>
            <person name="Keeling C.I."/>
            <person name="Pinkney K."/>
            <person name="Doucet D."/>
            <person name="Wen F."/>
            <person name="Johnston J.S."/>
            <person name="Maaroufi H."/>
            <person name="Boyle B."/>
            <person name="Laroche J."/>
            <person name="Dewar K."/>
            <person name="Juretic N."/>
            <person name="Blackburn G."/>
            <person name="Nisole A."/>
            <person name="Brunet B."/>
            <person name="Brandao M."/>
            <person name="Lumley L."/>
            <person name="Duan J."/>
            <person name="Quan G."/>
            <person name="Lucarotti C.J."/>
            <person name="Roe A.D."/>
            <person name="Sperling F.A.H."/>
            <person name="Levesque R.C."/>
            <person name="Cusson M."/>
        </authorList>
    </citation>
    <scope>NUCLEOTIDE SEQUENCE [LARGE SCALE GENOMIC DNA]</scope>
    <source>
        <strain evidence="1">Glfc:IPQL:Cfum</strain>
    </source>
</reference>
<sequence>MSVCSIWDIKLCILCGSSGMHSRCLAAERMLCGACRPAAADITRLEARLAEGVKRKLNCKLSETEESLEQSKEIRKIDDENVKTDDFLTDEINLVNKDSIDAKDSNCSEGEGAIEKSDSNPTVDDNDTTKSDDGDDDSSATFELPSESVAKSDDSLNDFDTPKTLKTVDIEHNSSLEISEHDDVVTLI</sequence>
<dbReference type="EMBL" id="CM046130">
    <property type="protein sequence ID" value="KAI8431373.1"/>
    <property type="molecule type" value="Genomic_DNA"/>
</dbReference>
<evidence type="ECO:0000313" key="2">
    <source>
        <dbReference type="Proteomes" id="UP001064048"/>
    </source>
</evidence>
<keyword evidence="2" id="KW-1185">Reference proteome</keyword>
<comment type="caution">
    <text evidence="1">The sequence shown here is derived from an EMBL/GenBank/DDBJ whole genome shotgun (WGS) entry which is preliminary data.</text>
</comment>
<accession>A0ACC0K4M5</accession>
<evidence type="ECO:0000313" key="1">
    <source>
        <dbReference type="EMBL" id="KAI8431373.1"/>
    </source>
</evidence>
<name>A0ACC0K4M5_CHOFU</name>
<gene>
    <name evidence="1" type="ORF">MSG28_015907</name>
</gene>